<evidence type="ECO:0000256" key="8">
    <source>
        <dbReference type="HAMAP-Rule" id="MF_00123"/>
    </source>
</evidence>
<dbReference type="Gene3D" id="3.30.1360.70">
    <property type="entry name" value="Arginyl tRNA synthetase N-terminal domain"/>
    <property type="match status" value="1"/>
</dbReference>
<dbReference type="SMART" id="SM01016">
    <property type="entry name" value="Arg_tRNA_synt_N"/>
    <property type="match status" value="1"/>
</dbReference>
<name>K0IM12_NITGG</name>
<organism evidence="12 13">
    <name type="scientific">Nitrososphaera gargensis (strain Ga9.2)</name>
    <dbReference type="NCBI Taxonomy" id="1237085"/>
    <lineage>
        <taxon>Archaea</taxon>
        <taxon>Nitrososphaerota</taxon>
        <taxon>Nitrososphaeria</taxon>
        <taxon>Nitrososphaerales</taxon>
        <taxon>Nitrososphaeraceae</taxon>
        <taxon>Nitrososphaera</taxon>
    </lineage>
</organism>
<dbReference type="HAMAP" id="MF_00123">
    <property type="entry name" value="Arg_tRNA_synth"/>
    <property type="match status" value="1"/>
</dbReference>
<keyword evidence="6 8" id="KW-0030">Aminoacyl-tRNA synthetase</keyword>
<dbReference type="GO" id="GO:0006420">
    <property type="term" value="P:arginyl-tRNA aminoacylation"/>
    <property type="evidence" value="ECO:0007669"/>
    <property type="project" value="UniProtKB-UniRule"/>
</dbReference>
<comment type="catalytic activity">
    <reaction evidence="7 8">
        <text>tRNA(Arg) + L-arginine + ATP = L-arginyl-tRNA(Arg) + AMP + diphosphate</text>
        <dbReference type="Rhea" id="RHEA:20301"/>
        <dbReference type="Rhea" id="RHEA-COMP:9658"/>
        <dbReference type="Rhea" id="RHEA-COMP:9673"/>
        <dbReference type="ChEBI" id="CHEBI:30616"/>
        <dbReference type="ChEBI" id="CHEBI:32682"/>
        <dbReference type="ChEBI" id="CHEBI:33019"/>
        <dbReference type="ChEBI" id="CHEBI:78442"/>
        <dbReference type="ChEBI" id="CHEBI:78513"/>
        <dbReference type="ChEBI" id="CHEBI:456215"/>
        <dbReference type="EC" id="6.1.1.19"/>
    </reaction>
</comment>
<dbReference type="EC" id="6.1.1.19" evidence="8"/>
<feature type="short sequence motif" description="'HIGH' region" evidence="8">
    <location>
        <begin position="129"/>
        <end position="139"/>
    </location>
</feature>
<dbReference type="Pfam" id="PF03485">
    <property type="entry name" value="Arg_tRNA_synt_N"/>
    <property type="match status" value="1"/>
</dbReference>
<evidence type="ECO:0000313" key="13">
    <source>
        <dbReference type="Proteomes" id="UP000008037"/>
    </source>
</evidence>
<dbReference type="InterPro" id="IPR008909">
    <property type="entry name" value="DALR_anticod-bd"/>
</dbReference>
<dbReference type="PATRIC" id="fig|1237085.11.peg.531"/>
<dbReference type="InterPro" id="IPR001412">
    <property type="entry name" value="aa-tRNA-synth_I_CS"/>
</dbReference>
<evidence type="ECO:0000259" key="11">
    <source>
        <dbReference type="SMART" id="SM01016"/>
    </source>
</evidence>
<dbReference type="AlphaFoldDB" id="K0IM12"/>
<evidence type="ECO:0000256" key="6">
    <source>
        <dbReference type="ARBA" id="ARBA00023146"/>
    </source>
</evidence>
<keyword evidence="2 8" id="KW-0436">Ligase</keyword>
<dbReference type="GO" id="GO:0004814">
    <property type="term" value="F:arginine-tRNA ligase activity"/>
    <property type="evidence" value="ECO:0007669"/>
    <property type="project" value="UniProtKB-UniRule"/>
</dbReference>
<keyword evidence="13" id="KW-1185">Reference proteome</keyword>
<keyword evidence="3 8" id="KW-0547">Nucleotide-binding</keyword>
<evidence type="ECO:0000259" key="10">
    <source>
        <dbReference type="SMART" id="SM00836"/>
    </source>
</evidence>
<evidence type="ECO:0000313" key="12">
    <source>
        <dbReference type="EMBL" id="AFU57499.1"/>
    </source>
</evidence>
<dbReference type="GO" id="GO:0005524">
    <property type="term" value="F:ATP binding"/>
    <property type="evidence" value="ECO:0007669"/>
    <property type="project" value="UniProtKB-UniRule"/>
</dbReference>
<dbReference type="SUPFAM" id="SSF47323">
    <property type="entry name" value="Anticodon-binding domain of a subclass of class I aminoacyl-tRNA synthetases"/>
    <property type="match status" value="1"/>
</dbReference>
<dbReference type="Gene3D" id="3.40.50.620">
    <property type="entry name" value="HUPs"/>
    <property type="match status" value="1"/>
</dbReference>
<evidence type="ECO:0000256" key="3">
    <source>
        <dbReference type="ARBA" id="ARBA00022741"/>
    </source>
</evidence>
<dbReference type="SMART" id="SM00836">
    <property type="entry name" value="DALR_1"/>
    <property type="match status" value="1"/>
</dbReference>
<dbReference type="InterPro" id="IPR001278">
    <property type="entry name" value="Arg-tRNA-ligase"/>
</dbReference>
<dbReference type="STRING" id="1237085.Ngar_c05560"/>
<comment type="subcellular location">
    <subcellularLocation>
        <location evidence="8">Cytoplasm</location>
    </subcellularLocation>
</comment>
<dbReference type="InterPro" id="IPR009080">
    <property type="entry name" value="tRNAsynth_Ia_anticodon-bd"/>
</dbReference>
<dbReference type="OrthoDB" id="372102at2157"/>
<gene>
    <name evidence="8 12" type="primary">argS</name>
    <name evidence="12" type="ordered locus">Ngar_c05560</name>
</gene>
<dbReference type="PANTHER" id="PTHR11956">
    <property type="entry name" value="ARGINYL-TRNA SYNTHETASE"/>
    <property type="match status" value="1"/>
</dbReference>
<dbReference type="HOGENOM" id="CLU_006406_6_1_2"/>
<dbReference type="PROSITE" id="PS00178">
    <property type="entry name" value="AA_TRNA_LIGASE_I"/>
    <property type="match status" value="1"/>
</dbReference>
<accession>K0IM12</accession>
<evidence type="ECO:0000256" key="9">
    <source>
        <dbReference type="RuleBase" id="RU363038"/>
    </source>
</evidence>
<dbReference type="Pfam" id="PF00750">
    <property type="entry name" value="tRNA-synt_1d"/>
    <property type="match status" value="2"/>
</dbReference>
<dbReference type="GO" id="GO:0005737">
    <property type="term" value="C:cytoplasm"/>
    <property type="evidence" value="ECO:0007669"/>
    <property type="project" value="UniProtKB-SubCell"/>
</dbReference>
<evidence type="ECO:0000256" key="2">
    <source>
        <dbReference type="ARBA" id="ARBA00022598"/>
    </source>
</evidence>
<keyword evidence="4 8" id="KW-0067">ATP-binding</keyword>
<dbReference type="InParanoid" id="K0IM12"/>
<proteinExistence type="inferred from homology"/>
<dbReference type="InterPro" id="IPR036695">
    <property type="entry name" value="Arg-tRNA-synth_N_sf"/>
</dbReference>
<keyword evidence="5 8" id="KW-0648">Protein biosynthesis</keyword>
<dbReference type="PANTHER" id="PTHR11956:SF5">
    <property type="entry name" value="ARGININE--TRNA LIGASE, CYTOPLASMIC"/>
    <property type="match status" value="1"/>
</dbReference>
<reference evidence="12 13" key="1">
    <citation type="journal article" date="2012" name="Environ. Microbiol.">
        <title>The genome of the ammonia-oxidizing Candidatus Nitrososphaera gargensis: insights into metabolic versatility and environmental adaptations.</title>
        <authorList>
            <person name="Spang A."/>
            <person name="Poehlein A."/>
            <person name="Offre P."/>
            <person name="Zumbragel S."/>
            <person name="Haider S."/>
            <person name="Rychlik N."/>
            <person name="Nowka B."/>
            <person name="Schmeisser C."/>
            <person name="Lebedeva E.V."/>
            <person name="Rattei T."/>
            <person name="Bohm C."/>
            <person name="Schmid M."/>
            <person name="Galushko A."/>
            <person name="Hatzenpichler R."/>
            <person name="Weinmaier T."/>
            <person name="Daniel R."/>
            <person name="Schleper C."/>
            <person name="Spieck E."/>
            <person name="Streit W."/>
            <person name="Wagner M."/>
        </authorList>
    </citation>
    <scope>NUCLEOTIDE SEQUENCE [LARGE SCALE GENOMIC DNA]</scope>
    <source>
        <strain evidence="13">Ga9.2</strain>
    </source>
</reference>
<dbReference type="CDD" id="cd07956">
    <property type="entry name" value="Anticodon_Ia_Arg"/>
    <property type="match status" value="1"/>
</dbReference>
<sequence length="634" mass="71414">MTFRLFRNDVRRLVKQALDNAGYPAVEFDVSEPPQKEFGDLSCNVAFLLARHAKKPPQKIAAELVEAIRLNIKDTCVLSAETAGGHINFKADYSRLSPATLGQVLKSPENYGYPDSGQGRHIVIEHTSVNPNKALHVGHMRNVIIGDTLYRIMKATNHRTTVLNYVDDSGLQVADIVVGFKFSGFNVEPPKGKKFDHYCGDEVYVKINEMYEKDPLLAEKRKLVLKEIEEGKSEIARFATDITLRVLNEQLKTCWRMKARYDLLNFESHIVVSKLWSKTFELLKKERLTHFEEEGKNKGCWVIEAKDEEDKVLVRSDGTATYIAKDIPYAAWKLGLIEDPFSYREYLGQWDGSMLYATTLGGSDKPTAAKKFNGGERVITIIDSRQARLQRIISQVLSKIGAGTQEYFHLSYEAVTLSSETAKAFGIDIGDRQFMHMSGRKGIYVNADYVLDTLHTKAYEEVKTRNPGFTEEQLNAIAEEIAISAIRYNMIKQDLDKIITFDVKESLSLEGDTGPYLQYAYARSQRILEKSGQDIAGSNFAFDRLAHESEIALIKEIAKLDLVVEDAAKSLSPKSLARYAYNLATTFNLFYEKVPVLKEQDADIRMARLALVKAFGVALKNALDVLGITALDHM</sequence>
<dbReference type="GeneID" id="13796730"/>
<dbReference type="PRINTS" id="PR01038">
    <property type="entry name" value="TRNASYNTHARG"/>
</dbReference>
<dbReference type="Proteomes" id="UP000008037">
    <property type="component" value="Chromosome"/>
</dbReference>
<dbReference type="Gene3D" id="1.10.730.10">
    <property type="entry name" value="Isoleucyl-tRNA Synthetase, Domain 1"/>
    <property type="match status" value="1"/>
</dbReference>
<dbReference type="SUPFAM" id="SSF52374">
    <property type="entry name" value="Nucleotidylyl transferase"/>
    <property type="match status" value="1"/>
</dbReference>
<dbReference type="InterPro" id="IPR014729">
    <property type="entry name" value="Rossmann-like_a/b/a_fold"/>
</dbReference>
<keyword evidence="8" id="KW-0963">Cytoplasm</keyword>
<evidence type="ECO:0000256" key="4">
    <source>
        <dbReference type="ARBA" id="ARBA00022840"/>
    </source>
</evidence>
<evidence type="ECO:0000256" key="5">
    <source>
        <dbReference type="ARBA" id="ARBA00022917"/>
    </source>
</evidence>
<dbReference type="InterPro" id="IPR005148">
    <property type="entry name" value="Arg-tRNA-synth_N"/>
</dbReference>
<evidence type="ECO:0000256" key="1">
    <source>
        <dbReference type="ARBA" id="ARBA00005594"/>
    </source>
</evidence>
<dbReference type="FunFam" id="1.10.730.10:FF:000006">
    <property type="entry name" value="Arginyl-tRNA synthetase 2, mitochondrial"/>
    <property type="match status" value="1"/>
</dbReference>
<feature type="domain" description="DALR anticodon binding" evidence="10">
    <location>
        <begin position="517"/>
        <end position="634"/>
    </location>
</feature>
<dbReference type="KEGG" id="nga:Ngar_c05560"/>
<dbReference type="FunCoup" id="K0IM12">
    <property type="interactions" value="223"/>
</dbReference>
<dbReference type="Pfam" id="PF05746">
    <property type="entry name" value="DALR_1"/>
    <property type="match status" value="1"/>
</dbReference>
<dbReference type="SUPFAM" id="SSF55190">
    <property type="entry name" value="Arginyl-tRNA synthetase (ArgRS), N-terminal 'additional' domain"/>
    <property type="match status" value="1"/>
</dbReference>
<evidence type="ECO:0000256" key="7">
    <source>
        <dbReference type="ARBA" id="ARBA00049339"/>
    </source>
</evidence>
<dbReference type="NCBIfam" id="NF002447">
    <property type="entry name" value="PRK01611.3-4"/>
    <property type="match status" value="1"/>
</dbReference>
<dbReference type="InterPro" id="IPR035684">
    <property type="entry name" value="ArgRS_core"/>
</dbReference>
<dbReference type="EMBL" id="CP002408">
    <property type="protein sequence ID" value="AFU57499.1"/>
    <property type="molecule type" value="Genomic_DNA"/>
</dbReference>
<feature type="domain" description="Arginyl tRNA synthetase N-terminal" evidence="11">
    <location>
        <begin position="8"/>
        <end position="91"/>
    </location>
</feature>
<dbReference type="RefSeq" id="WP_015018045.1">
    <property type="nucleotide sequence ID" value="NC_018719.1"/>
</dbReference>
<protein>
    <recommendedName>
        <fullName evidence="8">Arginine--tRNA ligase</fullName>
        <ecNumber evidence="8">6.1.1.19</ecNumber>
    </recommendedName>
    <alternativeName>
        <fullName evidence="8">Arginyl-tRNA synthetase</fullName>
        <shortName evidence="8">ArgRS</shortName>
    </alternativeName>
</protein>
<comment type="similarity">
    <text evidence="1 8 9">Belongs to the class-I aminoacyl-tRNA synthetase family.</text>
</comment>